<sequence>MAKVDINIIKEWFRNFKKPDQDQFWSWLDSFRHKDDKIPMADVDNLTQTLAKKADLVDGVVPENQLPFTINTNEVIAVGEITTTSNNVNVGVHSSGTNKVRIGGKVLTRAFANDLPFTAVTDGQKFVRVVARDQAGLFFLKEGVESDEPKEPSIDPGEVHVCLILITPEGSYIDPEVLNGFKEKAEDNWKVVYPNKLSYYALVYSDARTCFSLEERIPSSVDKYINTIEFSEETTRDVLFTIKNNSIGKVIISSVVTDGLYKGIVDNTPFTIPAKSTVLCKYKHSTDVVEILKVGSSDSITSIVTDTTLKGNGTAGNPAGLSDAKNAEIAGKENAITAGTTSQYYRGDKTWQSLNKAAVGLGNVDNTSDANKPISTSVQTALNQKVNNPTGTGTALAQINADNSLSRITVGATPVVNVFGENASGGYSKQATKSYASISAITAMPTFAELEAYGTDEVHAQNLNGFFKKVGLHWHFYEAKTVIM</sequence>
<dbReference type="AlphaFoldDB" id="A0A420DDK1"/>
<comment type="caution">
    <text evidence="2">The sequence shown here is derived from an EMBL/GenBank/DDBJ whole genome shotgun (WGS) entry which is preliminary data.</text>
</comment>
<protein>
    <submittedName>
        <fullName evidence="2">Uncharacterized protein</fullName>
    </submittedName>
</protein>
<gene>
    <name evidence="2" type="ORF">BXY58_0580</name>
    <name evidence="1" type="ORF">GCM10007332_05550</name>
</gene>
<name>A0A420DDK1_9FLAO</name>
<evidence type="ECO:0000313" key="3">
    <source>
        <dbReference type="Proteomes" id="UP000285906"/>
    </source>
</evidence>
<evidence type="ECO:0000313" key="1">
    <source>
        <dbReference type="EMBL" id="GGG46919.1"/>
    </source>
</evidence>
<organism evidence="2 3">
    <name type="scientific">Epilithonimonas arachidiradicis</name>
    <dbReference type="NCBI Taxonomy" id="1617282"/>
    <lineage>
        <taxon>Bacteria</taxon>
        <taxon>Pseudomonadati</taxon>
        <taxon>Bacteroidota</taxon>
        <taxon>Flavobacteriia</taxon>
        <taxon>Flavobacteriales</taxon>
        <taxon>Weeksellaceae</taxon>
        <taxon>Chryseobacterium group</taxon>
        <taxon>Epilithonimonas</taxon>
    </lineage>
</organism>
<dbReference type="EMBL" id="BMCW01000001">
    <property type="protein sequence ID" value="GGG46919.1"/>
    <property type="molecule type" value="Genomic_DNA"/>
</dbReference>
<reference evidence="4" key="3">
    <citation type="journal article" date="2019" name="Int. J. Syst. Evol. Microbiol.">
        <title>The Global Catalogue of Microorganisms (GCM) 10K type strain sequencing project: providing services to taxonomists for standard genome sequencing and annotation.</title>
        <authorList>
            <consortium name="The Broad Institute Genomics Platform"/>
            <consortium name="The Broad Institute Genome Sequencing Center for Infectious Disease"/>
            <person name="Wu L."/>
            <person name="Ma J."/>
        </authorList>
    </citation>
    <scope>NUCLEOTIDE SEQUENCE [LARGE SCALE GENOMIC DNA]</scope>
    <source>
        <strain evidence="4">CCM 8490</strain>
    </source>
</reference>
<reference evidence="2 3" key="2">
    <citation type="submission" date="2018-09" db="EMBL/GenBank/DDBJ databases">
        <title>Genomic Encyclopedia of Archaeal and Bacterial Type Strains, Phase II (KMG-II): from individual species to whole genera.</title>
        <authorList>
            <person name="Goeker M."/>
        </authorList>
    </citation>
    <scope>NUCLEOTIDE SEQUENCE [LARGE SCALE GENOMIC DNA]</scope>
    <source>
        <strain evidence="2 3">DSM 27620</strain>
    </source>
</reference>
<keyword evidence="4" id="KW-1185">Reference proteome</keyword>
<evidence type="ECO:0000313" key="4">
    <source>
        <dbReference type="Proteomes" id="UP000658202"/>
    </source>
</evidence>
<evidence type="ECO:0000313" key="2">
    <source>
        <dbReference type="EMBL" id="RKE89995.1"/>
    </source>
</evidence>
<dbReference type="Proteomes" id="UP000285906">
    <property type="component" value="Unassembled WGS sequence"/>
</dbReference>
<dbReference type="Proteomes" id="UP000658202">
    <property type="component" value="Unassembled WGS sequence"/>
</dbReference>
<dbReference type="EMBL" id="RAQH01000001">
    <property type="protein sequence ID" value="RKE89995.1"/>
    <property type="molecule type" value="Genomic_DNA"/>
</dbReference>
<reference evidence="1" key="4">
    <citation type="submission" date="2024-05" db="EMBL/GenBank/DDBJ databases">
        <authorList>
            <person name="Sun Q."/>
            <person name="Sedlacek I."/>
        </authorList>
    </citation>
    <scope>NUCLEOTIDE SEQUENCE</scope>
    <source>
        <strain evidence="1">CCM 8490</strain>
    </source>
</reference>
<dbReference type="OrthoDB" id="6315383at2"/>
<reference evidence="1" key="1">
    <citation type="journal article" date="2014" name="Int. J. Syst. Evol. Microbiol.">
        <title>Complete genome of a new Firmicutes species belonging to the dominant human colonic microbiota ('Ruminococcus bicirculans') reveals two chromosomes and a selective capacity to utilize plant glucans.</title>
        <authorList>
            <consortium name="NISC Comparative Sequencing Program"/>
            <person name="Wegmann U."/>
            <person name="Louis P."/>
            <person name="Goesmann A."/>
            <person name="Henrissat B."/>
            <person name="Duncan S.H."/>
            <person name="Flint H.J."/>
        </authorList>
    </citation>
    <scope>NUCLEOTIDE SEQUENCE</scope>
    <source>
        <strain evidence="1">CCM 8490</strain>
    </source>
</reference>
<accession>A0A420DDK1</accession>
<dbReference type="RefSeq" id="WP_120212277.1">
    <property type="nucleotide sequence ID" value="NZ_BMCW01000001.1"/>
</dbReference>
<proteinExistence type="predicted"/>